<organism evidence="1 2">
    <name type="scientific">Actinoallomurus oryzae</name>
    <dbReference type="NCBI Taxonomy" id="502180"/>
    <lineage>
        <taxon>Bacteria</taxon>
        <taxon>Bacillati</taxon>
        <taxon>Actinomycetota</taxon>
        <taxon>Actinomycetes</taxon>
        <taxon>Streptosporangiales</taxon>
        <taxon>Thermomonosporaceae</taxon>
        <taxon>Actinoallomurus</taxon>
    </lineage>
</organism>
<keyword evidence="2" id="KW-1185">Reference proteome</keyword>
<dbReference type="InterPro" id="IPR004260">
    <property type="entry name" value="Pyr-dimer_DNA_glycosylase"/>
</dbReference>
<dbReference type="EMBL" id="BAABHF010000043">
    <property type="protein sequence ID" value="GAA4508592.1"/>
    <property type="molecule type" value="Genomic_DNA"/>
</dbReference>
<accession>A0ABP8QQ94</accession>
<gene>
    <name evidence="1" type="ORF">GCM10023191_068490</name>
</gene>
<evidence type="ECO:0000313" key="1">
    <source>
        <dbReference type="EMBL" id="GAA4508592.1"/>
    </source>
</evidence>
<dbReference type="NCBIfam" id="NF038085">
    <property type="entry name" value="MSMEG_6728_fam"/>
    <property type="match status" value="1"/>
</dbReference>
<comment type="caution">
    <text evidence="1">The sequence shown here is derived from an EMBL/GenBank/DDBJ whole genome shotgun (WGS) entry which is preliminary data.</text>
</comment>
<evidence type="ECO:0000313" key="2">
    <source>
        <dbReference type="Proteomes" id="UP001500503"/>
    </source>
</evidence>
<reference evidence="2" key="1">
    <citation type="journal article" date="2019" name="Int. J. Syst. Evol. Microbiol.">
        <title>The Global Catalogue of Microorganisms (GCM) 10K type strain sequencing project: providing services to taxonomists for standard genome sequencing and annotation.</title>
        <authorList>
            <consortium name="The Broad Institute Genomics Platform"/>
            <consortium name="The Broad Institute Genome Sequencing Center for Infectious Disease"/>
            <person name="Wu L."/>
            <person name="Ma J."/>
        </authorList>
    </citation>
    <scope>NUCLEOTIDE SEQUENCE [LARGE SCALE GENOMIC DNA]</scope>
    <source>
        <strain evidence="2">JCM 17933</strain>
    </source>
</reference>
<dbReference type="Pfam" id="PF03013">
    <property type="entry name" value="Pyr_excise"/>
    <property type="match status" value="1"/>
</dbReference>
<proteinExistence type="predicted"/>
<protein>
    <submittedName>
        <fullName evidence="1">MSMEG_6728 family protein</fullName>
    </submittedName>
</protein>
<dbReference type="Proteomes" id="UP001500503">
    <property type="component" value="Unassembled WGS sequence"/>
</dbReference>
<sequence length="156" mass="17242">MQTFLPYAGFAASARVLDQRRLGKQRVEALQVLRGLTVPGYGWRHHPAVRMWAGCEEALTRYGLEICRQWCRAGRRDTCAAALVAELRATFDLDAPRSQAALGRAGALPRWLGDPEFHRSHQSALVRKDPAYYGPLFPGVPADLPYVWPGPAGVSS</sequence>
<dbReference type="RefSeq" id="WP_345470957.1">
    <property type="nucleotide sequence ID" value="NZ_BAABHF010000043.1"/>
</dbReference>
<name>A0ABP8QQ94_9ACTN</name>